<dbReference type="GO" id="GO:0016199">
    <property type="term" value="P:axon midline choice point recognition"/>
    <property type="evidence" value="ECO:0007669"/>
    <property type="project" value="UniProtKB-ARBA"/>
</dbReference>
<dbReference type="PROSITE" id="PS00010">
    <property type="entry name" value="ASX_HYDROXYL"/>
    <property type="match status" value="3"/>
</dbReference>
<dbReference type="SMART" id="SM00041">
    <property type="entry name" value="CT"/>
    <property type="match status" value="1"/>
</dbReference>
<evidence type="ECO:0000256" key="3">
    <source>
        <dbReference type="ARBA" id="ARBA00022525"/>
    </source>
</evidence>
<evidence type="ECO:0000259" key="13">
    <source>
        <dbReference type="PROSITE" id="PS50026"/>
    </source>
</evidence>
<feature type="disulfide bond" evidence="9">
    <location>
        <begin position="209"/>
        <end position="218"/>
    </location>
</feature>
<dbReference type="PRINTS" id="PR00010">
    <property type="entry name" value="EGFBLOOD"/>
</dbReference>
<evidence type="ECO:0000256" key="8">
    <source>
        <dbReference type="ARBA" id="ARBA00023180"/>
    </source>
</evidence>
<feature type="transmembrane region" description="Helical" evidence="10">
    <location>
        <begin position="676"/>
        <end position="694"/>
    </location>
</feature>
<dbReference type="FunFam" id="2.10.25.10:FF:000587">
    <property type="entry name" value="Slit 2"/>
    <property type="match status" value="1"/>
</dbReference>
<dbReference type="AlphaFoldDB" id="A0A8J6LM75"/>
<dbReference type="PANTHER" id="PTHR45836:SF4">
    <property type="entry name" value="PROTEIN SLIT"/>
    <property type="match status" value="1"/>
</dbReference>
<feature type="disulfide bond" evidence="9">
    <location>
        <begin position="54"/>
        <end position="63"/>
    </location>
</feature>
<feature type="domain" description="EGF-like" evidence="13">
    <location>
        <begin position="66"/>
        <end position="103"/>
    </location>
</feature>
<reference evidence="14" key="1">
    <citation type="journal article" date="2020" name="J Insects Food Feed">
        <title>The yellow mealworm (Tenebrio molitor) genome: a resource for the emerging insects as food and feed industry.</title>
        <authorList>
            <person name="Eriksson T."/>
            <person name="Andere A."/>
            <person name="Kelstrup H."/>
            <person name="Emery V."/>
            <person name="Picard C."/>
        </authorList>
    </citation>
    <scope>NUCLEOTIDE SEQUENCE</scope>
    <source>
        <strain evidence="14">Stoneville</strain>
        <tissue evidence="14">Whole head</tissue>
    </source>
</reference>
<protein>
    <recommendedName>
        <fullName evidence="16">Protein slit</fullName>
    </recommendedName>
</protein>
<dbReference type="InterPro" id="IPR013320">
    <property type="entry name" value="ConA-like_dom_sf"/>
</dbReference>
<dbReference type="SMART" id="SM00181">
    <property type="entry name" value="EGF"/>
    <property type="match status" value="7"/>
</dbReference>
<organism evidence="14 15">
    <name type="scientific">Tenebrio molitor</name>
    <name type="common">Yellow mealworm beetle</name>
    <dbReference type="NCBI Taxonomy" id="7067"/>
    <lineage>
        <taxon>Eukaryota</taxon>
        <taxon>Metazoa</taxon>
        <taxon>Ecdysozoa</taxon>
        <taxon>Arthropoda</taxon>
        <taxon>Hexapoda</taxon>
        <taxon>Insecta</taxon>
        <taxon>Pterygota</taxon>
        <taxon>Neoptera</taxon>
        <taxon>Endopterygota</taxon>
        <taxon>Coleoptera</taxon>
        <taxon>Polyphaga</taxon>
        <taxon>Cucujiformia</taxon>
        <taxon>Tenebrionidae</taxon>
        <taxon>Tenebrio</taxon>
    </lineage>
</organism>
<evidence type="ECO:0000256" key="1">
    <source>
        <dbReference type="ARBA" id="ARBA00004613"/>
    </source>
</evidence>
<feature type="domain" description="EGF-like" evidence="13">
    <location>
        <begin position="230"/>
        <end position="267"/>
    </location>
</feature>
<dbReference type="GO" id="GO:0016358">
    <property type="term" value="P:dendrite development"/>
    <property type="evidence" value="ECO:0007669"/>
    <property type="project" value="UniProtKB-ARBA"/>
</dbReference>
<evidence type="ECO:0000313" key="14">
    <source>
        <dbReference type="EMBL" id="KAH0817836.1"/>
    </source>
</evidence>
<dbReference type="GO" id="GO:0048565">
    <property type="term" value="P:digestive tract development"/>
    <property type="evidence" value="ECO:0007669"/>
    <property type="project" value="UniProtKB-ARBA"/>
</dbReference>
<evidence type="ECO:0000313" key="15">
    <source>
        <dbReference type="Proteomes" id="UP000719412"/>
    </source>
</evidence>
<dbReference type="SUPFAM" id="SSF57196">
    <property type="entry name" value="EGF/Laminin"/>
    <property type="match status" value="6"/>
</dbReference>
<dbReference type="InterPro" id="IPR006207">
    <property type="entry name" value="Cys_knot_C"/>
</dbReference>
<evidence type="ECO:0000256" key="2">
    <source>
        <dbReference type="ARBA" id="ARBA00022473"/>
    </source>
</evidence>
<keyword evidence="10" id="KW-0812">Transmembrane</keyword>
<keyword evidence="4 9" id="KW-0245">EGF-like domain</keyword>
<feature type="disulfide bond" evidence="9">
    <location>
        <begin position="234"/>
        <end position="244"/>
    </location>
</feature>
<name>A0A8J6LM75_TENMO</name>
<dbReference type="SUPFAM" id="SSF49899">
    <property type="entry name" value="Concanavalin A-like lectins/glucanases"/>
    <property type="match status" value="1"/>
</dbReference>
<keyword evidence="7 9" id="KW-1015">Disulfide bond</keyword>
<dbReference type="PROSITE" id="PS01186">
    <property type="entry name" value="EGF_2"/>
    <property type="match status" value="6"/>
</dbReference>
<feature type="disulfide bond" evidence="9">
    <location>
        <begin position="497"/>
        <end position="506"/>
    </location>
</feature>
<sequence>MKDKSILSTPSSAFQCKGKVSNEIMAKCDACFTFPCKNGGKCLTQPERDYQCDCAPGFHGKNCEFMIDACYGNPCRNGASCKVLEEGRFSCLCLAGFSGMRCETNIDDCDNNKCQNNATCVDLVNTYQCKCPAGFMGQFCETKIPFCTDKYNPCKNNARCVDHDTYYTCECLPGFKGENCTMNVDDCENHMCQNGGTCIDGINDYKCKCDGDFSGKFCEITALVAMMYPQTSPCQHHDCVHGVCFQPSGSNDYLCKCAPGYSGKRCEYLTSLSFIHNTSYVELEPLRTKPEANVTIMFATSQENGVLMYDGHQEHLAVELFNGRIRVSYDVGNYPVSTMYSFEMVSDGIYHVVELIAIKKNFTLRVDRGPARSIINEGTKDYLRLNTPMYLGGIPPEPGRQAFTQWHLRNLTSFHGCMKEVWINHKQVDFGNAQTQQKVQPGCGMIESDRDDEEQEDEMDGMIKEPAANPSDPCTDHRCKHDSKCVATVNGEYVCKCRPGFKGKYCEQGKEESPTCRKEQKREYYSENDCRSRKPLKIAKCTGSCASSCCHARKSKRRKVRIICSDGTRYTKDIDILEPRRAPTTADLNQHILNLKPSVAPQNEPYKLTFFVENETDNDARHLQLTDFTDSQNHRQTYSNYYDDVIVESYDGPVDKTKNPRYGRGIGHESYCVLSALLYFVTVTAFVYLAILWIKQKMYIRMEQMHWW</sequence>
<dbReference type="GO" id="GO:0048608">
    <property type="term" value="P:reproductive structure development"/>
    <property type="evidence" value="ECO:0007669"/>
    <property type="project" value="UniProtKB-ARBA"/>
</dbReference>
<dbReference type="Gene3D" id="2.10.25.10">
    <property type="entry name" value="Laminin"/>
    <property type="match status" value="7"/>
</dbReference>
<dbReference type="FunFam" id="2.10.25.10:FF:000080">
    <property type="entry name" value="Neurogenic locus notch 1"/>
    <property type="match status" value="1"/>
</dbReference>
<dbReference type="GO" id="GO:0048568">
    <property type="term" value="P:embryonic organ development"/>
    <property type="evidence" value="ECO:0007669"/>
    <property type="project" value="UniProtKB-ARBA"/>
</dbReference>
<dbReference type="InterPro" id="IPR013032">
    <property type="entry name" value="EGF-like_CS"/>
</dbReference>
<dbReference type="Pfam" id="PF12661">
    <property type="entry name" value="hEGF"/>
    <property type="match status" value="1"/>
</dbReference>
<feature type="domain" description="CTCK" evidence="11">
    <location>
        <begin position="516"/>
        <end position="578"/>
    </location>
</feature>
<dbReference type="GO" id="GO:0010160">
    <property type="term" value="P:formation of animal organ boundary"/>
    <property type="evidence" value="ECO:0007669"/>
    <property type="project" value="UniProtKB-ARBA"/>
</dbReference>
<feature type="domain" description="EGF-like" evidence="13">
    <location>
        <begin position="105"/>
        <end position="141"/>
    </location>
</feature>
<feature type="domain" description="Laminin G" evidence="12">
    <location>
        <begin position="270"/>
        <end position="443"/>
    </location>
</feature>
<evidence type="ECO:0000259" key="11">
    <source>
        <dbReference type="PROSITE" id="PS01225"/>
    </source>
</evidence>
<dbReference type="FunFam" id="2.10.25.10:FF:000045">
    <property type="entry name" value="Slit guidance ligand 2"/>
    <property type="match status" value="1"/>
</dbReference>
<dbReference type="FunFam" id="2.10.25.10:FF:000053">
    <property type="entry name" value="Slit guidance ligand 2"/>
    <property type="match status" value="1"/>
</dbReference>
<dbReference type="GO" id="GO:0022407">
    <property type="term" value="P:regulation of cell-cell adhesion"/>
    <property type="evidence" value="ECO:0007669"/>
    <property type="project" value="UniProtKB-ARBA"/>
</dbReference>
<dbReference type="InterPro" id="IPR018097">
    <property type="entry name" value="EGF_Ca-bd_CS"/>
</dbReference>
<dbReference type="InterPro" id="IPR000152">
    <property type="entry name" value="EGF-type_Asp/Asn_hydroxyl_site"/>
</dbReference>
<dbReference type="GO" id="GO:0007498">
    <property type="term" value="P:mesoderm development"/>
    <property type="evidence" value="ECO:0007669"/>
    <property type="project" value="UniProtKB-ARBA"/>
</dbReference>
<dbReference type="GO" id="GO:0050919">
    <property type="term" value="P:negative chemotaxis"/>
    <property type="evidence" value="ECO:0007669"/>
    <property type="project" value="TreeGrafter"/>
</dbReference>
<dbReference type="FunFam" id="2.60.120.200:FF:000134">
    <property type="entry name" value="Slit 2"/>
    <property type="match status" value="1"/>
</dbReference>
<dbReference type="GO" id="GO:0048598">
    <property type="term" value="P:embryonic morphogenesis"/>
    <property type="evidence" value="ECO:0007669"/>
    <property type="project" value="UniProtKB-ARBA"/>
</dbReference>
<keyword evidence="2" id="KW-0217">Developmental protein</keyword>
<dbReference type="GO" id="GO:0001764">
    <property type="term" value="P:neuron migration"/>
    <property type="evidence" value="ECO:0007669"/>
    <property type="project" value="UniProtKB-ARBA"/>
</dbReference>
<accession>A0A8J6LM75</accession>
<comment type="caution">
    <text evidence="9">Lacks conserved residue(s) required for the propagation of feature annotation.</text>
</comment>
<dbReference type="SMART" id="SM00282">
    <property type="entry name" value="LamG"/>
    <property type="match status" value="1"/>
</dbReference>
<dbReference type="GO" id="GO:0009986">
    <property type="term" value="C:cell surface"/>
    <property type="evidence" value="ECO:0007669"/>
    <property type="project" value="UniProtKB-ARBA"/>
</dbReference>
<dbReference type="Pfam" id="PF00008">
    <property type="entry name" value="EGF"/>
    <property type="match status" value="5"/>
</dbReference>
<dbReference type="GO" id="GO:0005576">
    <property type="term" value="C:extracellular region"/>
    <property type="evidence" value="ECO:0007669"/>
    <property type="project" value="UniProtKB-SubCell"/>
</dbReference>
<comment type="subcellular location">
    <subcellularLocation>
        <location evidence="1">Secreted</location>
    </subcellularLocation>
</comment>
<dbReference type="GO" id="GO:0005509">
    <property type="term" value="F:calcium ion binding"/>
    <property type="evidence" value="ECO:0007669"/>
    <property type="project" value="InterPro"/>
</dbReference>
<dbReference type="GO" id="GO:0050920">
    <property type="term" value="P:regulation of chemotaxis"/>
    <property type="evidence" value="ECO:0007669"/>
    <property type="project" value="UniProtKB-ARBA"/>
</dbReference>
<keyword evidence="6" id="KW-0677">Repeat</keyword>
<dbReference type="GO" id="GO:0007548">
    <property type="term" value="P:sex differentiation"/>
    <property type="evidence" value="ECO:0007669"/>
    <property type="project" value="UniProtKB-ARBA"/>
</dbReference>
<dbReference type="Gene3D" id="2.60.120.200">
    <property type="match status" value="1"/>
</dbReference>
<evidence type="ECO:0000256" key="9">
    <source>
        <dbReference type="PROSITE-ProRule" id="PRU00076"/>
    </source>
</evidence>
<dbReference type="PROSITE" id="PS50026">
    <property type="entry name" value="EGF_3"/>
    <property type="match status" value="7"/>
</dbReference>
<evidence type="ECO:0000256" key="4">
    <source>
        <dbReference type="ARBA" id="ARBA00022536"/>
    </source>
</evidence>
<proteinExistence type="predicted"/>
<dbReference type="CDD" id="cd00054">
    <property type="entry name" value="EGF_CA"/>
    <property type="match status" value="6"/>
</dbReference>
<dbReference type="Proteomes" id="UP000719412">
    <property type="component" value="Unassembled WGS sequence"/>
</dbReference>
<dbReference type="PROSITE" id="PS01187">
    <property type="entry name" value="EGF_CA"/>
    <property type="match status" value="2"/>
</dbReference>
<dbReference type="PANTHER" id="PTHR45836">
    <property type="entry name" value="SLIT HOMOLOG"/>
    <property type="match status" value="1"/>
</dbReference>
<dbReference type="InterPro" id="IPR001881">
    <property type="entry name" value="EGF-like_Ca-bd_dom"/>
</dbReference>
<feature type="domain" description="EGF-like" evidence="13">
    <location>
        <begin position="183"/>
        <end position="219"/>
    </location>
</feature>
<dbReference type="FunFam" id="2.10.25.10:FF:000556">
    <property type="entry name" value="Blast:Protein slit"/>
    <property type="match status" value="1"/>
</dbReference>
<feature type="disulfide bond" evidence="9">
    <location>
        <begin position="93"/>
        <end position="102"/>
    </location>
</feature>
<evidence type="ECO:0000256" key="7">
    <source>
        <dbReference type="ARBA" id="ARBA00023157"/>
    </source>
</evidence>
<dbReference type="GO" id="GO:0048732">
    <property type="term" value="P:gland development"/>
    <property type="evidence" value="ECO:0007669"/>
    <property type="project" value="UniProtKB-ARBA"/>
</dbReference>
<dbReference type="InterPro" id="IPR000742">
    <property type="entry name" value="EGF"/>
</dbReference>
<dbReference type="GO" id="GO:0008201">
    <property type="term" value="F:heparin binding"/>
    <property type="evidence" value="ECO:0007669"/>
    <property type="project" value="TreeGrafter"/>
</dbReference>
<dbReference type="GO" id="GO:0048495">
    <property type="term" value="F:Roundabout binding"/>
    <property type="evidence" value="ECO:0007669"/>
    <property type="project" value="TreeGrafter"/>
</dbReference>
<keyword evidence="5" id="KW-0732">Signal</keyword>
<dbReference type="GO" id="GO:0043005">
    <property type="term" value="C:neuron projection"/>
    <property type="evidence" value="ECO:0007669"/>
    <property type="project" value="UniProtKB-ARBA"/>
</dbReference>
<dbReference type="EMBL" id="JABDTM020018760">
    <property type="protein sequence ID" value="KAH0817836.1"/>
    <property type="molecule type" value="Genomic_DNA"/>
</dbReference>
<dbReference type="FunFam" id="2.10.25.10:FF:000172">
    <property type="entry name" value="FAT atypical cadherin 3"/>
    <property type="match status" value="1"/>
</dbReference>
<dbReference type="PROSITE" id="PS00022">
    <property type="entry name" value="EGF_1"/>
    <property type="match status" value="7"/>
</dbReference>
<keyword evidence="10" id="KW-0472">Membrane</keyword>
<dbReference type="GO" id="GO:0008347">
    <property type="term" value="P:glial cell migration"/>
    <property type="evidence" value="ECO:0007669"/>
    <property type="project" value="UniProtKB-ARBA"/>
</dbReference>
<evidence type="ECO:0000256" key="10">
    <source>
        <dbReference type="SAM" id="Phobius"/>
    </source>
</evidence>
<dbReference type="InterPro" id="IPR051355">
    <property type="entry name" value="Notch/Slit_guidance"/>
</dbReference>
<reference evidence="14" key="2">
    <citation type="submission" date="2021-08" db="EMBL/GenBank/DDBJ databases">
        <authorList>
            <person name="Eriksson T."/>
        </authorList>
    </citation>
    <scope>NUCLEOTIDE SEQUENCE</scope>
    <source>
        <strain evidence="14">Stoneville</strain>
        <tissue evidence="14">Whole head</tissue>
    </source>
</reference>
<evidence type="ECO:0000256" key="6">
    <source>
        <dbReference type="ARBA" id="ARBA00022737"/>
    </source>
</evidence>
<dbReference type="CDD" id="cd00110">
    <property type="entry name" value="LamG"/>
    <property type="match status" value="1"/>
</dbReference>
<feature type="domain" description="EGF-like" evidence="13">
    <location>
        <begin position="470"/>
        <end position="507"/>
    </location>
</feature>
<feature type="disulfide bond" evidence="9">
    <location>
        <begin position="171"/>
        <end position="180"/>
    </location>
</feature>
<evidence type="ECO:0000259" key="12">
    <source>
        <dbReference type="PROSITE" id="PS50025"/>
    </source>
</evidence>
<evidence type="ECO:0000256" key="5">
    <source>
        <dbReference type="ARBA" id="ARBA00022729"/>
    </source>
</evidence>
<dbReference type="PROSITE" id="PS50025">
    <property type="entry name" value="LAM_G_DOMAIN"/>
    <property type="match status" value="1"/>
</dbReference>
<comment type="caution">
    <text evidence="14">The sequence shown here is derived from an EMBL/GenBank/DDBJ whole genome shotgun (WGS) entry which is preliminary data.</text>
</comment>
<feature type="domain" description="EGF-like" evidence="13">
    <location>
        <begin position="143"/>
        <end position="181"/>
    </location>
</feature>
<dbReference type="SMART" id="SM00179">
    <property type="entry name" value="EGF_CA"/>
    <property type="match status" value="7"/>
</dbReference>
<keyword evidence="8" id="KW-0325">Glycoprotein</keyword>
<gene>
    <name evidence="14" type="ORF">GEV33_004955</name>
</gene>
<keyword evidence="15" id="KW-1185">Reference proteome</keyword>
<dbReference type="PROSITE" id="PS01225">
    <property type="entry name" value="CTCK_2"/>
    <property type="match status" value="1"/>
</dbReference>
<dbReference type="Pfam" id="PF00054">
    <property type="entry name" value="Laminin_G_1"/>
    <property type="match status" value="1"/>
</dbReference>
<keyword evidence="10" id="KW-1133">Transmembrane helix</keyword>
<dbReference type="InterPro" id="IPR001791">
    <property type="entry name" value="Laminin_G"/>
</dbReference>
<feature type="disulfide bond" evidence="9">
    <location>
        <begin position="131"/>
        <end position="140"/>
    </location>
</feature>
<feature type="domain" description="EGF-like" evidence="13">
    <location>
        <begin position="29"/>
        <end position="64"/>
    </location>
</feature>
<dbReference type="GO" id="GO:0010631">
    <property type="term" value="P:epithelial cell migration"/>
    <property type="evidence" value="ECO:0007669"/>
    <property type="project" value="UniProtKB-ARBA"/>
</dbReference>
<feature type="disulfide bond" evidence="9">
    <location>
        <begin position="257"/>
        <end position="266"/>
    </location>
</feature>
<evidence type="ECO:0008006" key="16">
    <source>
        <dbReference type="Google" id="ProtNLM"/>
    </source>
</evidence>
<keyword evidence="3" id="KW-0964">Secreted</keyword>